<dbReference type="InterPro" id="IPR045351">
    <property type="entry name" value="DUF6531"/>
</dbReference>
<accession>A0ABW1WW99</accession>
<evidence type="ECO:0000259" key="3">
    <source>
        <dbReference type="Pfam" id="PF20148"/>
    </source>
</evidence>
<feature type="region of interest" description="Disordered" evidence="1">
    <location>
        <begin position="1316"/>
        <end position="1335"/>
    </location>
</feature>
<keyword evidence="2" id="KW-0812">Transmembrane</keyword>
<comment type="caution">
    <text evidence="4">The sequence shown here is derived from an EMBL/GenBank/DDBJ whole genome shotgun (WGS) entry which is preliminary data.</text>
</comment>
<keyword evidence="2" id="KW-0472">Membrane</keyword>
<feature type="domain" description="DUF6531" evidence="3">
    <location>
        <begin position="799"/>
        <end position="849"/>
    </location>
</feature>
<name>A0ABW1WW99_9ACTN</name>
<sequence>MTRPDWVSASVTARASGGPVEVLSERSVSRRVFVFSDGHVEEEAAAGPVQFEAAATSTSPARWRRVDTKLVVDGSRVRPAAVPGEVSLSGGGSEPVVSMTGADGVGAEVGLDGVVLPEPVLDGSTATYADVVPGVDVRVEARPAGFELVWQVTSAQGAAALVARYGSKGEVVLPTTLAVTGADATATDGGVALVDGSRKIRWKLHAPLVWDAAGARVQGHGAPKAAKFRLGTRSQVPGVAKGKKKSRGSLQVVTDAAWLTDPARVFPVTIDPTYGQVTGSAVFDTFVQQGYTTDQSGSAELKLGNNGSGQVARSFLNYDGAFFHGKTIMSASLSLAESHSWSCTAAAWSAWDAGVASTATRWTAQPTIGAKRATSTETRGYSSACPGGRVSIDMTAQAKAWAAGSAATVGLMLRADDEISPTGWKRFHSDDSAYPPIMTLSYNRAPGTPAYPSVSSAGTYNGVLYTSAKRPVFSITRPSDPDGNGTTIVVGKFTSATAGSPTTTCRSTGGAAGTVATCSFTTDLNENERVWLRSQAFDGSAYSAWSAPRELRVATLAPPTPTILCPSVNGSWGSDVKAAESCTATFEAASGASYAAAVSYRYTIDGTSYGPVSITQPTPTTKTTVTLPKTVGGKAGGHSVTVTATGPLGKASPTASYSFGYGAPSLLAPVADQTTTDTVSVRAAGAPKGTSTVTSAVQWRMAGGTDAAWKGVPASNTFTTTAGSSTTEVKGLFDTTSLIGQTDGSGKGPKERVPAAIEVRVCFTYGSNPATCTDKRRIVRVPSAFGQGFPTAAAGPGQVALWTGELQVTETDAELPGPTGGISVSRTHSSFAGDTDKQPFGPGWTASLDGGDEGLSGATLYDNTLVDGTLALVSAEGDVLVYATPTRRSVTAASLAATYRPVDDDTAASGITLAVTGTTTATVTLTNEDGVETRFTGPVSANAETKFVVQDVTDTITSEKTSYVRDATGKVTAIIAPVPAGVTGCAVGVRTAGCRILKLSYDAAGRVTTITAQVDDETADRQLSSYSYDAAGRLVSQTDTVTKLTTGYGWTGDAAAKTLRLAKLTPPGEDGYDFSYANNKLAKVTRPVPSTVADRGDGTAQLAAFVYDAGLGVSDFDLGQFDEYPLSKRATKAFAVFGPDQKVTTAPAAGDAAWHRAQVYLTDDEGWTVHDGSYGGGAWQWTATVYDDHGNTTDMWDTHATAAIRTGDTTDIAAAATHTDYQDPTVALVSDVTGPARWIADSAGTLIWARPVTHTDYDEGAPNSGKNPVTGQPYRLPTTVTTRTIELTDAGWVTHEQLSTVRTGYDLPTSTGNKTGWDLGQATSTTTVTGTDGSGITRETVYDAMGRVVEQRQPSAKEKTADPGTRRTIYYTAGANPDVAVCGSKPAWAGWVCQTMPGAGTLPVERTTSYTWDGQAAKTQTIAGATVVTTATSYDEKSRPVTVTTTSTGLTGSTPVPAVTTSYDAAGRVTGITSAAGSTAMTYDSWGRQLTYTSTPAGQAADTSTTSYDALGQVAKVTDNQGEARYTYDGTDANGQAETRGLVTKVEQTSGGITHSATAAYDAQGKVTVEKLPGGITRRHSWDPAGELVDLVYSGRGTDPDTGATVDDQPWFGWSATTDAAGRMVREWSTDGGSAYTTSGAQAVRSDRYYRYDKAGRLVGVDDITGNPGPDGAVPCVRRGYGFDGNGNRTSQTRATNSGCDDTGATILTRAYNGADQPTTGANSQGAYSYDPLGRQTSIPAADTANPSRGDMALGYYDTDVAQSISQGDVRATFTLDGAGRRLVQDATVGPVVVPGAVTGTVVRHYTDASDNPAWTVEVRDGVATTTRFGALTGEGLGITFTTTVGTTTAELALAGLRGAVNATVKLDGTQPASGIDVWNDWDEYGQPAQPATTTVGGAAGAGYGWLGAHERATLDALGITLMGARLYNSATALFTSLDPVYGGNDTAYGYPNDPINSLDLNGAWSLRTVLRRSYAAAGVIAAVTCVVGTMGACAVAGAAVVATSALWNGYRARRGEISWGRAAIYVGVDYLFSRFRAVRAVRTRHALGRQRWVNGSHRQARRVRWRYVTRMSVNSYGFNSARSNW</sequence>
<dbReference type="InterPro" id="IPR031325">
    <property type="entry name" value="RHS_repeat"/>
</dbReference>
<keyword evidence="5" id="KW-1185">Reference proteome</keyword>
<dbReference type="InterPro" id="IPR006530">
    <property type="entry name" value="YD"/>
</dbReference>
<feature type="region of interest" description="Disordered" evidence="1">
    <location>
        <begin position="829"/>
        <end position="848"/>
    </location>
</feature>
<keyword evidence="2" id="KW-1133">Transmembrane helix</keyword>
<feature type="compositionally biased region" description="Low complexity" evidence="1">
    <location>
        <begin position="1323"/>
        <end position="1335"/>
    </location>
</feature>
<dbReference type="Pfam" id="PF05593">
    <property type="entry name" value="RHS_repeat"/>
    <property type="match status" value="2"/>
</dbReference>
<organism evidence="4 5">
    <name type="scientific">Luteococcus sanguinis</name>
    <dbReference type="NCBI Taxonomy" id="174038"/>
    <lineage>
        <taxon>Bacteria</taxon>
        <taxon>Bacillati</taxon>
        <taxon>Actinomycetota</taxon>
        <taxon>Actinomycetes</taxon>
        <taxon>Propionibacteriales</taxon>
        <taxon>Propionibacteriaceae</taxon>
        <taxon>Luteococcus</taxon>
    </lineage>
</organism>
<dbReference type="Proteomes" id="UP001596266">
    <property type="component" value="Unassembled WGS sequence"/>
</dbReference>
<protein>
    <submittedName>
        <fullName evidence="4">DNRLRE domain-containing protein</fullName>
    </submittedName>
</protein>
<dbReference type="EMBL" id="JBHSUA010000004">
    <property type="protein sequence ID" value="MFC6395543.1"/>
    <property type="molecule type" value="Genomic_DNA"/>
</dbReference>
<dbReference type="Gene3D" id="2.180.10.10">
    <property type="entry name" value="RHS repeat-associated core"/>
    <property type="match status" value="2"/>
</dbReference>
<dbReference type="NCBIfam" id="NF033679">
    <property type="entry name" value="DNRLRE_dom"/>
    <property type="match status" value="1"/>
</dbReference>
<reference evidence="5" key="1">
    <citation type="journal article" date="2019" name="Int. J. Syst. Evol. Microbiol.">
        <title>The Global Catalogue of Microorganisms (GCM) 10K type strain sequencing project: providing services to taxonomists for standard genome sequencing and annotation.</title>
        <authorList>
            <consortium name="The Broad Institute Genomics Platform"/>
            <consortium name="The Broad Institute Genome Sequencing Center for Infectious Disease"/>
            <person name="Wu L."/>
            <person name="Ma J."/>
        </authorList>
    </citation>
    <scope>NUCLEOTIDE SEQUENCE [LARGE SCALE GENOMIC DNA]</scope>
    <source>
        <strain evidence="5">CGMCC 1.15277</strain>
    </source>
</reference>
<dbReference type="Pfam" id="PF20148">
    <property type="entry name" value="DUF6531"/>
    <property type="match status" value="1"/>
</dbReference>
<gene>
    <name evidence="4" type="ORF">ACFP57_00830</name>
</gene>
<proteinExistence type="predicted"/>
<evidence type="ECO:0000256" key="2">
    <source>
        <dbReference type="SAM" id="Phobius"/>
    </source>
</evidence>
<evidence type="ECO:0000313" key="4">
    <source>
        <dbReference type="EMBL" id="MFC6395543.1"/>
    </source>
</evidence>
<dbReference type="NCBIfam" id="TIGR01643">
    <property type="entry name" value="YD_repeat_2x"/>
    <property type="match status" value="2"/>
</dbReference>
<feature type="transmembrane region" description="Helical" evidence="2">
    <location>
        <begin position="1975"/>
        <end position="2008"/>
    </location>
</feature>
<evidence type="ECO:0000256" key="1">
    <source>
        <dbReference type="SAM" id="MobiDB-lite"/>
    </source>
</evidence>
<evidence type="ECO:0000313" key="5">
    <source>
        <dbReference type="Proteomes" id="UP001596266"/>
    </source>
</evidence>
<dbReference type="RefSeq" id="WP_386769074.1">
    <property type="nucleotide sequence ID" value="NZ_JBHSUA010000004.1"/>
</dbReference>